<feature type="chain" id="PRO_5035802761" evidence="1">
    <location>
        <begin position="24"/>
        <end position="57"/>
    </location>
</feature>
<feature type="signal peptide" evidence="1">
    <location>
        <begin position="1"/>
        <end position="23"/>
    </location>
</feature>
<name>A0A8T0I8P1_CERPU</name>
<evidence type="ECO:0000313" key="2">
    <source>
        <dbReference type="EMBL" id="KAG0578813.1"/>
    </source>
</evidence>
<comment type="caution">
    <text evidence="2">The sequence shown here is derived from an EMBL/GenBank/DDBJ whole genome shotgun (WGS) entry which is preliminary data.</text>
</comment>
<keyword evidence="3" id="KW-1185">Reference proteome</keyword>
<evidence type="ECO:0000313" key="3">
    <source>
        <dbReference type="Proteomes" id="UP000822688"/>
    </source>
</evidence>
<dbReference type="AlphaFoldDB" id="A0A8T0I8P1"/>
<accession>A0A8T0I8P1</accession>
<organism evidence="2 3">
    <name type="scientific">Ceratodon purpureus</name>
    <name type="common">Fire moss</name>
    <name type="synonym">Dicranum purpureum</name>
    <dbReference type="NCBI Taxonomy" id="3225"/>
    <lineage>
        <taxon>Eukaryota</taxon>
        <taxon>Viridiplantae</taxon>
        <taxon>Streptophyta</taxon>
        <taxon>Embryophyta</taxon>
        <taxon>Bryophyta</taxon>
        <taxon>Bryophytina</taxon>
        <taxon>Bryopsida</taxon>
        <taxon>Dicranidae</taxon>
        <taxon>Pseudoditrichales</taxon>
        <taxon>Ditrichaceae</taxon>
        <taxon>Ceratodon</taxon>
    </lineage>
</organism>
<dbReference type="EMBL" id="CM026424">
    <property type="protein sequence ID" value="KAG0578813.1"/>
    <property type="molecule type" value="Genomic_DNA"/>
</dbReference>
<sequence length="57" mass="6643">MMPEQFLTSVHLVAMLSFHLLRADELSRNHSYPLPKLAAYHKNWQNSDKTTTNSSRQ</sequence>
<evidence type="ECO:0000256" key="1">
    <source>
        <dbReference type="SAM" id="SignalP"/>
    </source>
</evidence>
<proteinExistence type="predicted"/>
<keyword evidence="1" id="KW-0732">Signal</keyword>
<dbReference type="Proteomes" id="UP000822688">
    <property type="component" value="Chromosome 4"/>
</dbReference>
<protein>
    <submittedName>
        <fullName evidence="2">Uncharacterized protein</fullName>
    </submittedName>
</protein>
<reference evidence="2" key="1">
    <citation type="submission" date="2020-06" db="EMBL/GenBank/DDBJ databases">
        <title>WGS assembly of Ceratodon purpureus strain R40.</title>
        <authorList>
            <person name="Carey S.B."/>
            <person name="Jenkins J."/>
            <person name="Shu S."/>
            <person name="Lovell J.T."/>
            <person name="Sreedasyam A."/>
            <person name="Maumus F."/>
            <person name="Tiley G.P."/>
            <person name="Fernandez-Pozo N."/>
            <person name="Barry K."/>
            <person name="Chen C."/>
            <person name="Wang M."/>
            <person name="Lipzen A."/>
            <person name="Daum C."/>
            <person name="Saski C.A."/>
            <person name="Payton A.C."/>
            <person name="Mcbreen J.C."/>
            <person name="Conrad R.E."/>
            <person name="Kollar L.M."/>
            <person name="Olsson S."/>
            <person name="Huttunen S."/>
            <person name="Landis J.B."/>
            <person name="Wickett N.J."/>
            <person name="Johnson M.G."/>
            <person name="Rensing S.A."/>
            <person name="Grimwood J."/>
            <person name="Schmutz J."/>
            <person name="Mcdaniel S.F."/>
        </authorList>
    </citation>
    <scope>NUCLEOTIDE SEQUENCE</scope>
    <source>
        <strain evidence="2">R40</strain>
    </source>
</reference>
<gene>
    <name evidence="2" type="ORF">KC19_4G051100</name>
</gene>